<evidence type="ECO:0000256" key="10">
    <source>
        <dbReference type="ARBA" id="ARBA00022840"/>
    </source>
</evidence>
<dbReference type="GO" id="GO:0003723">
    <property type="term" value="F:RNA binding"/>
    <property type="evidence" value="ECO:0007669"/>
    <property type="project" value="TreeGrafter"/>
</dbReference>
<dbReference type="NCBIfam" id="TIGR00458">
    <property type="entry name" value="aspS_nondisc"/>
    <property type="match status" value="1"/>
</dbReference>
<dbReference type="SUPFAM" id="SSF55681">
    <property type="entry name" value="Class II aaRS and biotin synthetases"/>
    <property type="match status" value="1"/>
</dbReference>
<keyword evidence="11" id="KW-0648">Protein biosynthesis</keyword>
<dbReference type="SUPFAM" id="SSF50249">
    <property type="entry name" value="Nucleic acid-binding proteins"/>
    <property type="match status" value="1"/>
</dbReference>
<dbReference type="GO" id="GO:0004815">
    <property type="term" value="F:aspartate-tRNA ligase activity"/>
    <property type="evidence" value="ECO:0007669"/>
    <property type="project" value="UniProtKB-EC"/>
</dbReference>
<gene>
    <name evidence="20" type="primary">LOC110984532</name>
</gene>
<keyword evidence="19" id="KW-1185">Reference proteome</keyword>
<keyword evidence="6" id="KW-0963">Cytoplasm</keyword>
<dbReference type="AlphaFoldDB" id="A0A8B7Z6C7"/>
<keyword evidence="10" id="KW-0067">ATP-binding</keyword>
<evidence type="ECO:0000256" key="6">
    <source>
        <dbReference type="ARBA" id="ARBA00022490"/>
    </source>
</evidence>
<dbReference type="Proteomes" id="UP000694845">
    <property type="component" value="Unplaced"/>
</dbReference>
<evidence type="ECO:0000256" key="2">
    <source>
        <dbReference type="ARBA" id="ARBA00004496"/>
    </source>
</evidence>
<dbReference type="GO" id="GO:0005524">
    <property type="term" value="F:ATP binding"/>
    <property type="evidence" value="ECO:0007669"/>
    <property type="project" value="UniProtKB-KW"/>
</dbReference>
<dbReference type="NCBIfam" id="NF003483">
    <property type="entry name" value="PRK05159.1"/>
    <property type="match status" value="1"/>
</dbReference>
<evidence type="ECO:0000256" key="7">
    <source>
        <dbReference type="ARBA" id="ARBA00022553"/>
    </source>
</evidence>
<dbReference type="EC" id="6.1.1.12" evidence="4"/>
<comment type="subcellular location">
    <subcellularLocation>
        <location evidence="2">Cytoplasm</location>
    </subcellularLocation>
</comment>
<comment type="subunit">
    <text evidence="15">Homodimer. Part of a multisubunit complex that groups tRNA ligases for Arg (RARS1), Asp (DARS1), Gln (QARS1), Ile (IARS1), Leu (LARS1), Lys (KARS1), Met (MARS1) the bifunctional ligase for Glu and Pro (EPRS1) and the auxiliary subunits AIMP1/p43, AIMP2/p38 and EEF1E1/p18.</text>
</comment>
<comment type="function">
    <text evidence="1">Catalyzes the specific attachment of an amino acid to its cognate tRNA in a 2 step reaction: the amino acid (AA) is first activated by ATP to form AA-AMP and then transferred to the acceptor end of the tRNA.</text>
</comment>
<comment type="catalytic activity">
    <reaction evidence="16">
        <text>tRNA(Asp) + L-aspartate + ATP = L-aspartyl-tRNA(Asp) + AMP + diphosphate</text>
        <dbReference type="Rhea" id="RHEA:19649"/>
        <dbReference type="Rhea" id="RHEA-COMP:9660"/>
        <dbReference type="Rhea" id="RHEA-COMP:9678"/>
        <dbReference type="ChEBI" id="CHEBI:29991"/>
        <dbReference type="ChEBI" id="CHEBI:30616"/>
        <dbReference type="ChEBI" id="CHEBI:33019"/>
        <dbReference type="ChEBI" id="CHEBI:78442"/>
        <dbReference type="ChEBI" id="CHEBI:78516"/>
        <dbReference type="ChEBI" id="CHEBI:456215"/>
        <dbReference type="EC" id="6.1.1.12"/>
    </reaction>
</comment>
<evidence type="ECO:0000256" key="14">
    <source>
        <dbReference type="ARBA" id="ARBA00033155"/>
    </source>
</evidence>
<evidence type="ECO:0000256" key="9">
    <source>
        <dbReference type="ARBA" id="ARBA00022741"/>
    </source>
</evidence>
<dbReference type="FunFam" id="3.30.930.10:FF:000013">
    <property type="entry name" value="Aspartate--tRNA ligase, cytoplasmic"/>
    <property type="match status" value="1"/>
</dbReference>
<dbReference type="PANTHER" id="PTHR43450:SF1">
    <property type="entry name" value="ASPARTATE--TRNA LIGASE, CYTOPLASMIC"/>
    <property type="match status" value="1"/>
</dbReference>
<dbReference type="HAMAP" id="MF_02075">
    <property type="entry name" value="Asp_tRNA_synth_type2"/>
    <property type="match status" value="1"/>
</dbReference>
<dbReference type="GeneID" id="110984532"/>
<dbReference type="InterPro" id="IPR012340">
    <property type="entry name" value="NA-bd_OB-fold"/>
</dbReference>
<dbReference type="PROSITE" id="PS50862">
    <property type="entry name" value="AA_TRNA_LIGASE_II"/>
    <property type="match status" value="1"/>
</dbReference>
<sequence>MSEASPAGEGAPSKKALKKQQKEAEKAAKKAERQAQQAADAEAAEGEDYAKDRYGVARMIQSHEKPDRKLVKVGSLTSALSDQTVWVRARLHTARGKGKQCFVVLRQQQFTVQGILNVNETISKAMIKFVSGTTKESIVDVEGIVAVVPQKIESCTQQDVELRIQRFYVVSQSAPRLPLQIEDASRPKGEEEDGVQAPTVNQDTRLDNRILDLRTQTNQAIFRLEAGVCQLFREALRKRDFVEIHTPKIISAASEGGANVFAVSYFKTSAYLAQSPQLYKQMAIAADFSRVFTVGAVFRAEDSNTHRHLCEFVGLDLEMAFDYHYHEVLDVIGGMFTDIFRGLRDRFATEITTVNKQFPAEPFKFLEPALRLEFPEAVKMLREAGVEMGDEDDLSTPNEKLLGRLVRAKYDTDFYILDKYPLAVRPFYTMPDPNDPKYSNSYDMFMRGEEILSGAQRIHDPEFLSERARHHGIDLETIKAYIDSFRYGAPPHGGGGIGMERVVMLYLGLDNVRKTSMFPRDPKRLTP</sequence>
<name>A0A8B7Z6C7_ACAPL</name>
<evidence type="ECO:0000256" key="5">
    <source>
        <dbReference type="ARBA" id="ARBA00018853"/>
    </source>
</evidence>
<accession>A0A8B7Z6C7</accession>
<dbReference type="PRINTS" id="PR01042">
    <property type="entry name" value="TRNASYNTHASP"/>
</dbReference>
<evidence type="ECO:0000256" key="13">
    <source>
        <dbReference type="ARBA" id="ARBA00023146"/>
    </source>
</evidence>
<keyword evidence="7" id="KW-0597">Phosphoprotein</keyword>
<dbReference type="OMA" id="WVHEIRD"/>
<dbReference type="InterPro" id="IPR004364">
    <property type="entry name" value="Aa-tRNA-synt_II"/>
</dbReference>
<dbReference type="Gene3D" id="2.40.50.140">
    <property type="entry name" value="Nucleic acid-binding proteins"/>
    <property type="match status" value="1"/>
</dbReference>
<evidence type="ECO:0000256" key="3">
    <source>
        <dbReference type="ARBA" id="ARBA00005312"/>
    </source>
</evidence>
<evidence type="ECO:0000313" key="20">
    <source>
        <dbReference type="RefSeq" id="XP_022100507.1"/>
    </source>
</evidence>
<feature type="domain" description="Aminoacyl-transfer RNA synthetases class-II family profile" evidence="18">
    <location>
        <begin position="222"/>
        <end position="527"/>
    </location>
</feature>
<dbReference type="CDD" id="cd00776">
    <property type="entry name" value="AsxRS_core"/>
    <property type="match status" value="1"/>
</dbReference>
<dbReference type="Pfam" id="PF00152">
    <property type="entry name" value="tRNA-synt_2"/>
    <property type="match status" value="1"/>
</dbReference>
<dbReference type="InterPro" id="IPR002312">
    <property type="entry name" value="Asp/Asn-tRNA-synth_IIb"/>
</dbReference>
<evidence type="ECO:0000256" key="12">
    <source>
        <dbReference type="ARBA" id="ARBA00022990"/>
    </source>
</evidence>
<keyword evidence="8" id="KW-0436">Ligase</keyword>
<evidence type="ECO:0000259" key="18">
    <source>
        <dbReference type="PROSITE" id="PS50862"/>
    </source>
</evidence>
<proteinExistence type="inferred from homology"/>
<dbReference type="OrthoDB" id="372395at2759"/>
<reference evidence="20" key="1">
    <citation type="submission" date="2025-08" db="UniProtKB">
        <authorList>
            <consortium name="RefSeq"/>
        </authorList>
    </citation>
    <scope>IDENTIFICATION</scope>
</reference>
<dbReference type="GO" id="GO:0005829">
    <property type="term" value="C:cytosol"/>
    <property type="evidence" value="ECO:0007669"/>
    <property type="project" value="TreeGrafter"/>
</dbReference>
<dbReference type="RefSeq" id="XP_022100507.1">
    <property type="nucleotide sequence ID" value="XM_022244815.1"/>
</dbReference>
<dbReference type="InterPro" id="IPR004523">
    <property type="entry name" value="Asp-tRNA_synthase_2"/>
</dbReference>
<organism evidence="19 20">
    <name type="scientific">Acanthaster planci</name>
    <name type="common">Crown-of-thorns starfish</name>
    <dbReference type="NCBI Taxonomy" id="133434"/>
    <lineage>
        <taxon>Eukaryota</taxon>
        <taxon>Metazoa</taxon>
        <taxon>Echinodermata</taxon>
        <taxon>Eleutherozoa</taxon>
        <taxon>Asterozoa</taxon>
        <taxon>Asteroidea</taxon>
        <taxon>Valvatacea</taxon>
        <taxon>Valvatida</taxon>
        <taxon>Acanthasteridae</taxon>
        <taxon>Acanthaster</taxon>
    </lineage>
</organism>
<comment type="similarity">
    <text evidence="3">Belongs to the class-II aminoacyl-tRNA synthetase family. Type 2 subfamily.</text>
</comment>
<dbReference type="GO" id="GO:0006422">
    <property type="term" value="P:aspartyl-tRNA aminoacylation"/>
    <property type="evidence" value="ECO:0007669"/>
    <property type="project" value="InterPro"/>
</dbReference>
<evidence type="ECO:0000256" key="16">
    <source>
        <dbReference type="ARBA" id="ARBA00047904"/>
    </source>
</evidence>
<dbReference type="FunFam" id="2.40.50.140:FF:000144">
    <property type="entry name" value="Aspartate--tRNA ligase, cytoplasmic"/>
    <property type="match status" value="1"/>
</dbReference>
<evidence type="ECO:0000256" key="4">
    <source>
        <dbReference type="ARBA" id="ARBA00012841"/>
    </source>
</evidence>
<evidence type="ECO:0000256" key="17">
    <source>
        <dbReference type="SAM" id="MobiDB-lite"/>
    </source>
</evidence>
<evidence type="ECO:0000256" key="1">
    <source>
        <dbReference type="ARBA" id="ARBA00003170"/>
    </source>
</evidence>
<feature type="compositionally biased region" description="Basic and acidic residues" evidence="17">
    <location>
        <begin position="20"/>
        <end position="33"/>
    </location>
</feature>
<dbReference type="InterPro" id="IPR045864">
    <property type="entry name" value="aa-tRNA-synth_II/BPL/LPL"/>
</dbReference>
<evidence type="ECO:0000256" key="15">
    <source>
        <dbReference type="ARBA" id="ARBA00047007"/>
    </source>
</evidence>
<evidence type="ECO:0000313" key="19">
    <source>
        <dbReference type="Proteomes" id="UP000694845"/>
    </source>
</evidence>
<keyword evidence="12" id="KW-0007">Acetylation</keyword>
<dbReference type="PANTHER" id="PTHR43450">
    <property type="entry name" value="ASPARTYL-TRNA SYNTHETASE"/>
    <property type="match status" value="1"/>
</dbReference>
<dbReference type="GO" id="GO:0017101">
    <property type="term" value="C:aminoacyl-tRNA synthetase multienzyme complex"/>
    <property type="evidence" value="ECO:0007669"/>
    <property type="project" value="TreeGrafter"/>
</dbReference>
<dbReference type="KEGG" id="aplc:110984532"/>
<dbReference type="InterPro" id="IPR006195">
    <property type="entry name" value="aa-tRNA-synth_II"/>
</dbReference>
<evidence type="ECO:0000256" key="11">
    <source>
        <dbReference type="ARBA" id="ARBA00022917"/>
    </source>
</evidence>
<dbReference type="CDD" id="cd04320">
    <property type="entry name" value="AspRS_cyto_N"/>
    <property type="match status" value="1"/>
</dbReference>
<evidence type="ECO:0000256" key="8">
    <source>
        <dbReference type="ARBA" id="ARBA00022598"/>
    </source>
</evidence>
<protein>
    <recommendedName>
        <fullName evidence="5">Aspartate--tRNA ligase, cytoplasmic</fullName>
        <ecNumber evidence="4">6.1.1.12</ecNumber>
    </recommendedName>
    <alternativeName>
        <fullName evidence="14">Aspartyl-tRNA synthetase</fullName>
    </alternativeName>
</protein>
<keyword evidence="9" id="KW-0547">Nucleotide-binding</keyword>
<keyword evidence="13" id="KW-0030">Aminoacyl-tRNA synthetase</keyword>
<feature type="region of interest" description="Disordered" evidence="17">
    <location>
        <begin position="1"/>
        <end position="46"/>
    </location>
</feature>
<dbReference type="Gene3D" id="3.30.930.10">
    <property type="entry name" value="Bira Bifunctional Protein, Domain 2"/>
    <property type="match status" value="1"/>
</dbReference>